<name>A0ABN1AFR8_9LACT</name>
<proteinExistence type="predicted"/>
<evidence type="ECO:0000313" key="2">
    <source>
        <dbReference type="EMBL" id="GAA0475404.1"/>
    </source>
</evidence>
<keyword evidence="3" id="KW-1185">Reference proteome</keyword>
<gene>
    <name evidence="2" type="ORF">GCM10008936_02310</name>
</gene>
<protein>
    <recommendedName>
        <fullName evidence="1">DUF6671 domain-containing protein</fullName>
    </recommendedName>
</protein>
<organism evidence="2 3">
    <name type="scientific">Alkalibacterium indicireducens</name>
    <dbReference type="NCBI Taxonomy" id="398758"/>
    <lineage>
        <taxon>Bacteria</taxon>
        <taxon>Bacillati</taxon>
        <taxon>Bacillota</taxon>
        <taxon>Bacilli</taxon>
        <taxon>Lactobacillales</taxon>
        <taxon>Carnobacteriaceae</taxon>
        <taxon>Alkalibacterium</taxon>
    </lineage>
</organism>
<dbReference type="Proteomes" id="UP001410648">
    <property type="component" value="Unassembled WGS sequence"/>
</dbReference>
<evidence type="ECO:0000259" key="1">
    <source>
        <dbReference type="Pfam" id="PF20376"/>
    </source>
</evidence>
<comment type="caution">
    <text evidence="2">The sequence shown here is derived from an EMBL/GenBank/DDBJ whole genome shotgun (WGS) entry which is preliminary data.</text>
</comment>
<evidence type="ECO:0000313" key="3">
    <source>
        <dbReference type="Proteomes" id="UP001410648"/>
    </source>
</evidence>
<dbReference type="EMBL" id="BAAADA010000022">
    <property type="protein sequence ID" value="GAA0475404.1"/>
    <property type="molecule type" value="Genomic_DNA"/>
</dbReference>
<dbReference type="Pfam" id="PF20376">
    <property type="entry name" value="DUF6671"/>
    <property type="match status" value="1"/>
</dbReference>
<dbReference type="InterPro" id="IPR046612">
    <property type="entry name" value="DUF6671"/>
</dbReference>
<accession>A0ABN1AFR8</accession>
<feature type="domain" description="DUF6671" evidence="1">
    <location>
        <begin position="25"/>
        <end position="72"/>
    </location>
</feature>
<sequence>MYERSSTTGDIERMGNQFEAARHKAIGAMDLCGKTLAFASEGSFGLHPFMPFVPFNREIVLLVDKENDLEISGMATTA</sequence>
<reference evidence="2 3" key="1">
    <citation type="journal article" date="2019" name="Int. J. Syst. Evol. Microbiol.">
        <title>The Global Catalogue of Microorganisms (GCM) 10K type strain sequencing project: providing services to taxonomists for standard genome sequencing and annotation.</title>
        <authorList>
            <consortium name="The Broad Institute Genomics Platform"/>
            <consortium name="The Broad Institute Genome Sequencing Center for Infectious Disease"/>
            <person name="Wu L."/>
            <person name="Ma J."/>
        </authorList>
    </citation>
    <scope>NUCLEOTIDE SEQUENCE [LARGE SCALE GENOMIC DNA]</scope>
    <source>
        <strain evidence="2 3">JCM 14232</strain>
    </source>
</reference>